<organism evidence="3 4">
    <name type="scientific">Aspergillus felis</name>
    <dbReference type="NCBI Taxonomy" id="1287682"/>
    <lineage>
        <taxon>Eukaryota</taxon>
        <taxon>Fungi</taxon>
        <taxon>Dikarya</taxon>
        <taxon>Ascomycota</taxon>
        <taxon>Pezizomycotina</taxon>
        <taxon>Eurotiomycetes</taxon>
        <taxon>Eurotiomycetidae</taxon>
        <taxon>Eurotiales</taxon>
        <taxon>Aspergillaceae</taxon>
        <taxon>Aspergillus</taxon>
        <taxon>Aspergillus subgen. Fumigati</taxon>
    </lineage>
</organism>
<feature type="region of interest" description="Disordered" evidence="1">
    <location>
        <begin position="110"/>
        <end position="140"/>
    </location>
</feature>
<reference evidence="3" key="1">
    <citation type="submission" date="2020-06" db="EMBL/GenBank/DDBJ databases">
        <title>Draft genome sequences of strains closely related to Aspergillus parafelis and Aspergillus hiratsukae.</title>
        <authorList>
            <person name="Dos Santos R.A.C."/>
            <person name="Rivero-Menendez O."/>
            <person name="Steenwyk J.L."/>
            <person name="Mead M.E."/>
            <person name="Goldman G.H."/>
            <person name="Alastruey-Izquierdo A."/>
            <person name="Rokas A."/>
        </authorList>
    </citation>
    <scope>NUCLEOTIDE SEQUENCE</scope>
    <source>
        <strain evidence="3">CNM-CM7691</strain>
    </source>
</reference>
<keyword evidence="4" id="KW-1185">Reference proteome</keyword>
<evidence type="ECO:0000256" key="1">
    <source>
        <dbReference type="SAM" id="MobiDB-lite"/>
    </source>
</evidence>
<feature type="compositionally biased region" description="Polar residues" evidence="1">
    <location>
        <begin position="370"/>
        <end position="400"/>
    </location>
</feature>
<gene>
    <name evidence="3" type="ORF">CNMCM7691_002238</name>
</gene>
<accession>A0A8H6QP79</accession>
<dbReference type="AlphaFoldDB" id="A0A8H6QP79"/>
<evidence type="ECO:0000313" key="4">
    <source>
        <dbReference type="Proteomes" id="UP000641853"/>
    </source>
</evidence>
<dbReference type="Pfam" id="PF13391">
    <property type="entry name" value="HNH_2"/>
    <property type="match status" value="1"/>
</dbReference>
<name>A0A8H6QP79_9EURO</name>
<dbReference type="EMBL" id="JACBAG010001913">
    <property type="protein sequence ID" value="KAF7176313.1"/>
    <property type="molecule type" value="Genomic_DNA"/>
</dbReference>
<feature type="compositionally biased region" description="Low complexity" evidence="1">
    <location>
        <begin position="401"/>
        <end position="410"/>
    </location>
</feature>
<feature type="region of interest" description="Disordered" evidence="1">
    <location>
        <begin position="1"/>
        <end position="22"/>
    </location>
</feature>
<proteinExistence type="predicted"/>
<protein>
    <recommendedName>
        <fullName evidence="2">HNH nuclease domain-containing protein</fullName>
    </recommendedName>
</protein>
<dbReference type="Proteomes" id="UP000641853">
    <property type="component" value="Unassembled WGS sequence"/>
</dbReference>
<feature type="domain" description="HNH nuclease" evidence="2">
    <location>
        <begin position="150"/>
        <end position="237"/>
    </location>
</feature>
<feature type="region of interest" description="Disordered" evidence="1">
    <location>
        <begin position="355"/>
        <end position="419"/>
    </location>
</feature>
<evidence type="ECO:0000259" key="2">
    <source>
        <dbReference type="Pfam" id="PF13391"/>
    </source>
</evidence>
<feature type="compositionally biased region" description="Low complexity" evidence="1">
    <location>
        <begin position="117"/>
        <end position="129"/>
    </location>
</feature>
<evidence type="ECO:0000313" key="3">
    <source>
        <dbReference type="EMBL" id="KAF7176313.1"/>
    </source>
</evidence>
<comment type="caution">
    <text evidence="3">The sequence shown here is derived from an EMBL/GenBank/DDBJ whole genome shotgun (WGS) entry which is preliminary data.</text>
</comment>
<dbReference type="InterPro" id="IPR003615">
    <property type="entry name" value="HNH_nuc"/>
</dbReference>
<sequence length="419" mass="46577">MSTHSTQMDVDNAPAQSSPVRQRSTTMIYHGSPLPADAPSLPPPDDREALLLELGQALETQAVPASFWACLQVADLSALRTFVQEARAAPRLCEMLSDNFYALPRMWRQNPPKDRSSSCSSSSRESNLSDAVPRSGSAKKIAKERDGGKCVVTERQEFQVCHIFPHCLLKKKKPTDLTRSIPDLWKLLSLFFDSENVLRWKNAIFPNPDKPTDSIPENLICLSRSLHKDWEDGCCAFKPVHVSSDGREMVCEFHWLPREPHGPTDEVDLSRRPSSTAGLDQSGGRFAYTFEGHRIQSGHPFVLKTSNPVTHPLPSYTLLEMAWKLNHIVALSAAAEDPDPEDDDDESETYNKEVIDRWMAEPSDDDDNDFSLQESDITRLSLSSTSTAHSPLKTRTNTEGAQASAQASAQEPAEIAHDV</sequence>